<evidence type="ECO:0000259" key="3">
    <source>
        <dbReference type="Pfam" id="PF00535"/>
    </source>
</evidence>
<feature type="region of interest" description="Disordered" evidence="1">
    <location>
        <begin position="138"/>
        <end position="159"/>
    </location>
</feature>
<proteinExistence type="predicted"/>
<sequence length="159" mass="17192">MPVHGRATVPAAQRGRGERRSDDDTGIYLNRVAAAHRNARVLEVQALPPGWLGKTHALAMGAEMADGDWLLFTDADVHFAPDAVARAVGYAESEGLDHLAVAPRLSARGLWLQAVMASFSALMALLYSRERIRSGKMAAGRGRRVQPDAPRSVPEGRWA</sequence>
<dbReference type="Pfam" id="PF00535">
    <property type="entry name" value="Glycos_transf_2"/>
    <property type="match status" value="1"/>
</dbReference>
<feature type="region of interest" description="Disordered" evidence="1">
    <location>
        <begin position="1"/>
        <end position="23"/>
    </location>
</feature>
<keyword evidence="4" id="KW-0328">Glycosyltransferase</keyword>
<keyword evidence="2" id="KW-1133">Transmembrane helix</keyword>
<keyword evidence="5" id="KW-1185">Reference proteome</keyword>
<evidence type="ECO:0000313" key="5">
    <source>
        <dbReference type="Proteomes" id="UP001332192"/>
    </source>
</evidence>
<dbReference type="InterPro" id="IPR001173">
    <property type="entry name" value="Glyco_trans_2-like"/>
</dbReference>
<gene>
    <name evidence="4" type="ORF">U7230_10990</name>
</gene>
<dbReference type="SUPFAM" id="SSF53448">
    <property type="entry name" value="Nucleotide-diphospho-sugar transferases"/>
    <property type="match status" value="1"/>
</dbReference>
<feature type="domain" description="Glycosyltransferase 2-like" evidence="3">
    <location>
        <begin position="48"/>
        <end position="106"/>
    </location>
</feature>
<name>A0ABZ1BUZ3_9FIRM</name>
<evidence type="ECO:0000313" key="4">
    <source>
        <dbReference type="EMBL" id="WRP16614.1"/>
    </source>
</evidence>
<evidence type="ECO:0000256" key="1">
    <source>
        <dbReference type="SAM" id="MobiDB-lite"/>
    </source>
</evidence>
<dbReference type="RefSeq" id="WP_324715887.1">
    <property type="nucleotide sequence ID" value="NZ_CP141615.1"/>
</dbReference>
<dbReference type="Proteomes" id="UP001332192">
    <property type="component" value="Chromosome"/>
</dbReference>
<dbReference type="EC" id="2.4.-.-" evidence="4"/>
<evidence type="ECO:0000256" key="2">
    <source>
        <dbReference type="SAM" id="Phobius"/>
    </source>
</evidence>
<reference evidence="4 5" key="1">
    <citation type="journal article" date="2024" name="Front. Microbiol.">
        <title>Novel thermophilic genera Geochorda gen. nov. and Carboxydochorda gen. nov. from the deep terrestrial subsurface reveal the ecophysiological diversity in the class Limnochordia.</title>
        <authorList>
            <person name="Karnachuk O.V."/>
            <person name="Lukina A.P."/>
            <person name="Avakyan M.R."/>
            <person name="Kadnikov V.V."/>
            <person name="Begmatov S."/>
            <person name="Beletsky A.V."/>
            <person name="Vlasova K.G."/>
            <person name="Novikov A.A."/>
            <person name="Shcherbakova V.A."/>
            <person name="Mardanov A.V."/>
            <person name="Ravin N.V."/>
        </authorList>
    </citation>
    <scope>NUCLEOTIDE SEQUENCE [LARGE SCALE GENOMIC DNA]</scope>
    <source>
        <strain evidence="4 5">L945</strain>
    </source>
</reference>
<dbReference type="InterPro" id="IPR029044">
    <property type="entry name" value="Nucleotide-diphossugar_trans"/>
</dbReference>
<feature type="transmembrane region" description="Helical" evidence="2">
    <location>
        <begin position="110"/>
        <end position="127"/>
    </location>
</feature>
<dbReference type="GO" id="GO:0016757">
    <property type="term" value="F:glycosyltransferase activity"/>
    <property type="evidence" value="ECO:0007669"/>
    <property type="project" value="UniProtKB-KW"/>
</dbReference>
<dbReference type="EMBL" id="CP141615">
    <property type="protein sequence ID" value="WRP16614.1"/>
    <property type="molecule type" value="Genomic_DNA"/>
</dbReference>
<organism evidence="4 5">
    <name type="scientific">Carboxydichorda subterranea</name>
    <dbReference type="NCBI Taxonomy" id="3109565"/>
    <lineage>
        <taxon>Bacteria</taxon>
        <taxon>Bacillati</taxon>
        <taxon>Bacillota</taxon>
        <taxon>Limnochordia</taxon>
        <taxon>Limnochordales</taxon>
        <taxon>Geochordaceae</taxon>
        <taxon>Carboxydichorda</taxon>
    </lineage>
</organism>
<keyword evidence="2" id="KW-0812">Transmembrane</keyword>
<keyword evidence="4" id="KW-0808">Transferase</keyword>
<accession>A0ABZ1BUZ3</accession>
<keyword evidence="2" id="KW-0472">Membrane</keyword>
<dbReference type="Gene3D" id="3.90.550.10">
    <property type="entry name" value="Spore Coat Polysaccharide Biosynthesis Protein SpsA, Chain A"/>
    <property type="match status" value="1"/>
</dbReference>
<protein>
    <submittedName>
        <fullName evidence="4">Glycosyltransferase</fullName>
        <ecNumber evidence="4">2.4.-.-</ecNumber>
    </submittedName>
</protein>